<evidence type="ECO:0000259" key="6">
    <source>
        <dbReference type="PROSITE" id="PS50977"/>
    </source>
</evidence>
<dbReference type="InterPro" id="IPR050109">
    <property type="entry name" value="HTH-type_TetR-like_transc_reg"/>
</dbReference>
<reference evidence="7" key="1">
    <citation type="submission" date="2022-06" db="EMBL/GenBank/DDBJ databases">
        <title>Devosia sp. XJ19-45 genome assembly.</title>
        <authorList>
            <person name="Li B."/>
            <person name="Cai M."/>
            <person name="Nie G."/>
            <person name="Li W."/>
        </authorList>
    </citation>
    <scope>NUCLEOTIDE SEQUENCE</scope>
    <source>
        <strain evidence="7">XJ19-45</strain>
    </source>
</reference>
<dbReference type="InterPro" id="IPR009057">
    <property type="entry name" value="Homeodomain-like_sf"/>
</dbReference>
<dbReference type="PANTHER" id="PTHR30055">
    <property type="entry name" value="HTH-TYPE TRANSCRIPTIONAL REGULATOR RUTR"/>
    <property type="match status" value="1"/>
</dbReference>
<dbReference type="AlphaFoldDB" id="A0A9Q4FU84"/>
<keyword evidence="4" id="KW-0804">Transcription</keyword>
<protein>
    <submittedName>
        <fullName evidence="7">TetR family transcriptional regulator</fullName>
    </submittedName>
</protein>
<comment type="caution">
    <text evidence="7">The sequence shown here is derived from an EMBL/GenBank/DDBJ whole genome shotgun (WGS) entry which is preliminary data.</text>
</comment>
<dbReference type="PANTHER" id="PTHR30055:SF234">
    <property type="entry name" value="HTH-TYPE TRANSCRIPTIONAL REGULATOR BETI"/>
    <property type="match status" value="1"/>
</dbReference>
<dbReference type="GO" id="GO:0000976">
    <property type="term" value="F:transcription cis-regulatory region binding"/>
    <property type="evidence" value="ECO:0007669"/>
    <property type="project" value="TreeGrafter"/>
</dbReference>
<dbReference type="Pfam" id="PF13977">
    <property type="entry name" value="TetR_C_6"/>
    <property type="match status" value="1"/>
</dbReference>
<dbReference type="Pfam" id="PF00440">
    <property type="entry name" value="TetR_N"/>
    <property type="match status" value="1"/>
</dbReference>
<evidence type="ECO:0000256" key="1">
    <source>
        <dbReference type="ARBA" id="ARBA00022491"/>
    </source>
</evidence>
<evidence type="ECO:0000313" key="8">
    <source>
        <dbReference type="Proteomes" id="UP001060275"/>
    </source>
</evidence>
<evidence type="ECO:0000256" key="3">
    <source>
        <dbReference type="ARBA" id="ARBA00023125"/>
    </source>
</evidence>
<dbReference type="RefSeq" id="WP_254675465.1">
    <property type="nucleotide sequence ID" value="NZ_JAMWDU010000005.1"/>
</dbReference>
<feature type="DNA-binding region" description="H-T-H motif" evidence="5">
    <location>
        <begin position="27"/>
        <end position="46"/>
    </location>
</feature>
<evidence type="ECO:0000256" key="4">
    <source>
        <dbReference type="ARBA" id="ARBA00023163"/>
    </source>
</evidence>
<feature type="domain" description="HTH tetR-type" evidence="6">
    <location>
        <begin position="4"/>
        <end position="64"/>
    </location>
</feature>
<keyword evidence="2" id="KW-0805">Transcription regulation</keyword>
<dbReference type="InterPro" id="IPR039538">
    <property type="entry name" value="BetI_C"/>
</dbReference>
<keyword evidence="8" id="KW-1185">Reference proteome</keyword>
<dbReference type="GO" id="GO:0003700">
    <property type="term" value="F:DNA-binding transcription factor activity"/>
    <property type="evidence" value="ECO:0007669"/>
    <property type="project" value="TreeGrafter"/>
</dbReference>
<accession>A0A9Q4FU84</accession>
<dbReference type="Proteomes" id="UP001060275">
    <property type="component" value="Unassembled WGS sequence"/>
</dbReference>
<organism evidence="7 8">
    <name type="scientific">Devosia ureilytica</name>
    <dbReference type="NCBI Taxonomy" id="2952754"/>
    <lineage>
        <taxon>Bacteria</taxon>
        <taxon>Pseudomonadati</taxon>
        <taxon>Pseudomonadota</taxon>
        <taxon>Alphaproteobacteria</taxon>
        <taxon>Hyphomicrobiales</taxon>
        <taxon>Devosiaceae</taxon>
        <taxon>Devosia</taxon>
    </lineage>
</organism>
<dbReference type="EMBL" id="JAMWDU010000005">
    <property type="protein sequence ID" value="MCP8888415.1"/>
    <property type="molecule type" value="Genomic_DNA"/>
</dbReference>
<keyword evidence="3 5" id="KW-0238">DNA-binding</keyword>
<evidence type="ECO:0000256" key="2">
    <source>
        <dbReference type="ARBA" id="ARBA00023015"/>
    </source>
</evidence>
<evidence type="ECO:0000256" key="5">
    <source>
        <dbReference type="PROSITE-ProRule" id="PRU00335"/>
    </source>
</evidence>
<proteinExistence type="predicted"/>
<keyword evidence="1" id="KW-0678">Repressor</keyword>
<gene>
    <name evidence="7" type="ORF">NF348_14960</name>
</gene>
<dbReference type="PROSITE" id="PS50977">
    <property type="entry name" value="HTH_TETR_2"/>
    <property type="match status" value="1"/>
</dbReference>
<evidence type="ECO:0000313" key="7">
    <source>
        <dbReference type="EMBL" id="MCP8888415.1"/>
    </source>
</evidence>
<dbReference type="PRINTS" id="PR00455">
    <property type="entry name" value="HTHTETR"/>
</dbReference>
<name>A0A9Q4FU84_9HYPH</name>
<dbReference type="SUPFAM" id="SSF46689">
    <property type="entry name" value="Homeodomain-like"/>
    <property type="match status" value="1"/>
</dbReference>
<dbReference type="InterPro" id="IPR001647">
    <property type="entry name" value="HTH_TetR"/>
</dbReference>
<dbReference type="Gene3D" id="1.10.357.10">
    <property type="entry name" value="Tetracycline Repressor, domain 2"/>
    <property type="match status" value="1"/>
</dbReference>
<sequence length="191" mass="20368">MTKPSKRQDLVAAAIQLLAEGGSEALTAGALAARAGVSKANVFHHFPRLDEIVLEAFELFVMGMPSMQPQSGMDLRSWLQALGRETTASMDTEPDLAAAYFGFVAKARTDAQLNARLAEIAAAARRQFEASLDLLAPRRFAPEERAALAALILMTGDGLALHRHLFPDQAASQAAAWSGFVEMVCAGEVAT</sequence>